<evidence type="ECO:0000256" key="1">
    <source>
        <dbReference type="ARBA" id="ARBA00004604"/>
    </source>
</evidence>
<dbReference type="RefSeq" id="XP_068355452.1">
    <property type="nucleotide sequence ID" value="XM_068493510.1"/>
</dbReference>
<dbReference type="VEuPathDB" id="TrichDB:TRFO_07132"/>
<organism evidence="7 8">
    <name type="scientific">Tritrichomonas foetus</name>
    <dbReference type="NCBI Taxonomy" id="1144522"/>
    <lineage>
        <taxon>Eukaryota</taxon>
        <taxon>Metamonada</taxon>
        <taxon>Parabasalia</taxon>
        <taxon>Tritrichomonadida</taxon>
        <taxon>Tritrichomonadidae</taxon>
        <taxon>Tritrichomonas</taxon>
    </lineage>
</organism>
<dbReference type="EMBL" id="MLAK01000871">
    <property type="protein sequence ID" value="OHT02316.1"/>
    <property type="molecule type" value="Genomic_DNA"/>
</dbReference>
<evidence type="ECO:0000256" key="2">
    <source>
        <dbReference type="ARBA" id="ARBA00007797"/>
    </source>
</evidence>
<dbReference type="InterPro" id="IPR005612">
    <property type="entry name" value="CCAAT-binding_factor"/>
</dbReference>
<feature type="domain" description="CCAAT-binding factor" evidence="5">
    <location>
        <begin position="303"/>
        <end position="434"/>
    </location>
</feature>
<sequence>MEQIATVATSLTTKPEFKTKENFDQLYTLCKDKDLKIARSAILSTMIVLSDIIPQYSVGKHSAKENLSKEVRERRNHDKILLDFTRRFNQFCEASAFNRQNSLKIRCASAKAISTLYQKRPNFNTSEHLSKCVVRLACCSEQRLRTIACESIARVFQNDPNGSNTLQIMTHLAATPTNQISTDMLQTLSTIKLKSHFEPKSKTPKIEDKQLEKELRQADIIDNSSQHQHNQTGILEHLFGTVFRFLKETKSEVHFLAAMNVIHDYVEFINIDIVPAILEALKQKRFSLSSAITSATTAISVCKAATLVVDLRDFYSAVYARCYEALDDRSAILQLLHLFDNISQDMDKSRTASFAKRLMIMTIHAQVPVAAKVIAHIRQLFSKNPGMAAACAFDFEGEGEFNIEVDDPDFCNGPCAKYWELVELSHSYSETLRNYSKEMEGLVSYQTVKESDLQAAREKRDTSPEDVLETVDKFEDRFVRDLKAETATLPATFKVFELP</sequence>
<dbReference type="GO" id="GO:0005730">
    <property type="term" value="C:nucleolus"/>
    <property type="evidence" value="ECO:0007669"/>
    <property type="project" value="UniProtKB-SubCell"/>
</dbReference>
<evidence type="ECO:0008006" key="9">
    <source>
        <dbReference type="Google" id="ProtNLM"/>
    </source>
</evidence>
<keyword evidence="3" id="KW-0175">Coiled coil</keyword>
<name>A0A1J4JXQ3_9EUKA</name>
<protein>
    <recommendedName>
        <fullName evidence="9">CCAAT-binding factor domain-containing protein</fullName>
    </recommendedName>
</protein>
<comment type="caution">
    <text evidence="7">The sequence shown here is derived from an EMBL/GenBank/DDBJ whole genome shotgun (WGS) entry which is preliminary data.</text>
</comment>
<dbReference type="GO" id="GO:0006270">
    <property type="term" value="P:DNA replication initiation"/>
    <property type="evidence" value="ECO:0007669"/>
    <property type="project" value="TreeGrafter"/>
</dbReference>
<dbReference type="PANTHER" id="PTHR14428:SF5">
    <property type="entry name" value="NUCLEOLAR COMPLEX PROTEIN 3 HOMOLOG"/>
    <property type="match status" value="1"/>
</dbReference>
<evidence type="ECO:0000259" key="5">
    <source>
        <dbReference type="Pfam" id="PF03914"/>
    </source>
</evidence>
<feature type="domain" description="Nucleolar complex-associated protein 3 N-terminal" evidence="6">
    <location>
        <begin position="2"/>
        <end position="83"/>
    </location>
</feature>
<dbReference type="SUPFAM" id="SSF48371">
    <property type="entry name" value="ARM repeat"/>
    <property type="match status" value="1"/>
</dbReference>
<dbReference type="GeneID" id="94828214"/>
<dbReference type="PANTHER" id="PTHR14428">
    <property type="entry name" value="NUCLEOLAR COMPLEX PROTEIN 3"/>
    <property type="match status" value="1"/>
</dbReference>
<evidence type="ECO:0000313" key="7">
    <source>
        <dbReference type="EMBL" id="OHT02316.1"/>
    </source>
</evidence>
<dbReference type="Gene3D" id="1.25.10.10">
    <property type="entry name" value="Leucine-rich Repeat Variant"/>
    <property type="match status" value="1"/>
</dbReference>
<gene>
    <name evidence="7" type="ORF">TRFO_07132</name>
</gene>
<keyword evidence="8" id="KW-1185">Reference proteome</keyword>
<keyword evidence="4" id="KW-0539">Nucleus</keyword>
<dbReference type="Pfam" id="PF07540">
    <property type="entry name" value="NOC3p"/>
    <property type="match status" value="1"/>
</dbReference>
<dbReference type="Proteomes" id="UP000179807">
    <property type="component" value="Unassembled WGS sequence"/>
</dbReference>
<accession>A0A1J4JXQ3</accession>
<dbReference type="GO" id="GO:0003682">
    <property type="term" value="F:chromatin binding"/>
    <property type="evidence" value="ECO:0007669"/>
    <property type="project" value="TreeGrafter"/>
</dbReference>
<dbReference type="AlphaFoldDB" id="A0A1J4JXQ3"/>
<proteinExistence type="inferred from homology"/>
<evidence type="ECO:0000313" key="8">
    <source>
        <dbReference type="Proteomes" id="UP000179807"/>
    </source>
</evidence>
<dbReference type="OrthoDB" id="10263597at2759"/>
<evidence type="ECO:0000256" key="3">
    <source>
        <dbReference type="ARBA" id="ARBA00023054"/>
    </source>
</evidence>
<evidence type="ECO:0000259" key="6">
    <source>
        <dbReference type="Pfam" id="PF07540"/>
    </source>
</evidence>
<dbReference type="InterPro" id="IPR011989">
    <property type="entry name" value="ARM-like"/>
</dbReference>
<evidence type="ECO:0000256" key="4">
    <source>
        <dbReference type="ARBA" id="ARBA00023242"/>
    </source>
</evidence>
<dbReference type="InterPro" id="IPR016903">
    <property type="entry name" value="Nucleolar_cplx-assoc_3"/>
</dbReference>
<dbReference type="InterPro" id="IPR011501">
    <property type="entry name" value="Noc3_N"/>
</dbReference>
<dbReference type="Pfam" id="PF03914">
    <property type="entry name" value="CBF"/>
    <property type="match status" value="1"/>
</dbReference>
<reference evidence="7" key="1">
    <citation type="submission" date="2016-10" db="EMBL/GenBank/DDBJ databases">
        <authorList>
            <person name="Benchimol M."/>
            <person name="Almeida L.G."/>
            <person name="Vasconcelos A.T."/>
            <person name="Perreira-Neves A."/>
            <person name="Rosa I.A."/>
            <person name="Tasca T."/>
            <person name="Bogo M.R."/>
            <person name="de Souza W."/>
        </authorList>
    </citation>
    <scope>NUCLEOTIDE SEQUENCE [LARGE SCALE GENOMIC DNA]</scope>
    <source>
        <strain evidence="7">K</strain>
    </source>
</reference>
<comment type="subcellular location">
    <subcellularLocation>
        <location evidence="1">Nucleus</location>
        <location evidence="1">Nucleolus</location>
    </subcellularLocation>
</comment>
<comment type="similarity">
    <text evidence="2">Belongs to the CBF/MAK21 family.</text>
</comment>
<dbReference type="InterPro" id="IPR016024">
    <property type="entry name" value="ARM-type_fold"/>
</dbReference>